<proteinExistence type="predicted"/>
<dbReference type="Pfam" id="PF13966">
    <property type="entry name" value="zf-RVT"/>
    <property type="match status" value="1"/>
</dbReference>
<dbReference type="PANTHER" id="PTHR33116:SF78">
    <property type="entry name" value="OS12G0587133 PROTEIN"/>
    <property type="match status" value="1"/>
</dbReference>
<gene>
    <name evidence="2" type="ORF">FSB_LOCUS33279</name>
</gene>
<protein>
    <recommendedName>
        <fullName evidence="1">Reverse transcriptase zinc-binding domain-containing protein</fullName>
    </recommendedName>
</protein>
<dbReference type="EMBL" id="OIVN01002657">
    <property type="protein sequence ID" value="SPD05397.1"/>
    <property type="molecule type" value="Genomic_DNA"/>
</dbReference>
<evidence type="ECO:0000313" key="2">
    <source>
        <dbReference type="EMBL" id="SPD05397.1"/>
    </source>
</evidence>
<reference evidence="2" key="1">
    <citation type="submission" date="2018-02" db="EMBL/GenBank/DDBJ databases">
        <authorList>
            <person name="Cohen D.B."/>
            <person name="Kent A.D."/>
        </authorList>
    </citation>
    <scope>NUCLEOTIDE SEQUENCE</scope>
</reference>
<dbReference type="PANTHER" id="PTHR33116">
    <property type="entry name" value="REVERSE TRANSCRIPTASE ZINC-BINDING DOMAIN-CONTAINING PROTEIN-RELATED-RELATED"/>
    <property type="match status" value="1"/>
</dbReference>
<name>A0A2N9GSI1_FAGSY</name>
<dbReference type="AlphaFoldDB" id="A0A2N9GSI1"/>
<accession>A0A2N9GSI1</accession>
<organism evidence="2">
    <name type="scientific">Fagus sylvatica</name>
    <name type="common">Beechnut</name>
    <dbReference type="NCBI Taxonomy" id="28930"/>
    <lineage>
        <taxon>Eukaryota</taxon>
        <taxon>Viridiplantae</taxon>
        <taxon>Streptophyta</taxon>
        <taxon>Embryophyta</taxon>
        <taxon>Tracheophyta</taxon>
        <taxon>Spermatophyta</taxon>
        <taxon>Magnoliopsida</taxon>
        <taxon>eudicotyledons</taxon>
        <taxon>Gunneridae</taxon>
        <taxon>Pentapetalae</taxon>
        <taxon>rosids</taxon>
        <taxon>fabids</taxon>
        <taxon>Fagales</taxon>
        <taxon>Fagaceae</taxon>
        <taxon>Fagus</taxon>
    </lineage>
</organism>
<sequence length="844" mass="96596">MMGEFKQELRDGFIEACLHLVNRDFDALAKDFVTLGLIPPTADKEAVTKALTGVFQDAVAKGVQNISFGDLLGNLGTTILAVLEGIAITFNPDYKVLGSTYPWIARKVLTDSSPQLKSSLQTLLYKTGLGNGWASYSFPGSPSHRLASKLKALKMDLKQWNVNEFGNVHVKHHKLLYSLHELETAGERREFADIEKSERLRLINDLETNIYLEEICWRQKSRVTWLKEGDKNTKYFHKVANSHRHHNSIRNLSINGVLTSDQEAIKAEILGFYQHLYIEDTNCRPFLDGLSFSLISPEEAAWLERPFEEEEISNVGDVLAVFSEFHEYGSFVRSLNATFLSLIPKKTNAVEVGSRDTDSVHVSHLLFADDTLIFSSANPAHIFNLHLLFTWFEAISGLKINFNKSEMAPVGTVPALDSLAAILGCKTVQLPMSYLGPPLGANFKSKSIWNPILEKMERKLSGWQYMYLSKGGRVTLIKSTLSSLPTYYLSLFPILKSVALRIDKIQKDFLWGRLDAFWRKLIFSKYGILHGDWTTREVHGPYGVSLWKYIQKDWGHFARHLHFEVGDGSKTRFWTDIWCGTCSLKEGFPELFRIARNKEALVRDHIRYQNGGVFWDLNFTRHAQDWELEAVFSFMELLYSSLAKGHGEDRMCWRGHLKDGFQVKSYYNLLLPFAGHLGPWKRIQKTGAPPRVAFFVWAAALGRILTIDNLRRRHVIVIDWCCMCKASGESISHLLMHCSAAREVWLFIFNIFGIQWVMPSGVLDLLSCWRDSCHSVRIWKLWDMVPLCVFWCLWWERNARSFEGTERNLIEVKGTVLRTLMDWSKATRVVPFSSVFDFLDSCIA</sequence>
<feature type="domain" description="Reverse transcriptase zinc-binding" evidence="1">
    <location>
        <begin position="661"/>
        <end position="745"/>
    </location>
</feature>
<dbReference type="InterPro" id="IPR026960">
    <property type="entry name" value="RVT-Znf"/>
</dbReference>
<evidence type="ECO:0000259" key="1">
    <source>
        <dbReference type="Pfam" id="PF13966"/>
    </source>
</evidence>